<dbReference type="RefSeq" id="WP_253454419.1">
    <property type="nucleotide sequence ID" value="NZ_JBGFFX010000009.1"/>
</dbReference>
<dbReference type="EMBL" id="JBGFFX010000009">
    <property type="protein sequence ID" value="MEY8771709.1"/>
    <property type="molecule type" value="Genomic_DNA"/>
</dbReference>
<dbReference type="PROSITE" id="PS50405">
    <property type="entry name" value="GST_CTER"/>
    <property type="match status" value="1"/>
</dbReference>
<reference evidence="3 4" key="1">
    <citation type="submission" date="2024-07" db="EMBL/GenBank/DDBJ databases">
        <authorList>
            <person name="Hebao G."/>
        </authorList>
    </citation>
    <scope>NUCLEOTIDE SEQUENCE [LARGE SCALE GENOMIC DNA]</scope>
    <source>
        <strain evidence="3 4">ACCC 02193</strain>
    </source>
</reference>
<evidence type="ECO:0000313" key="4">
    <source>
        <dbReference type="Proteomes" id="UP001565243"/>
    </source>
</evidence>
<dbReference type="SFLD" id="SFLDG00358">
    <property type="entry name" value="Main_(cytGST)"/>
    <property type="match status" value="1"/>
</dbReference>
<feature type="domain" description="GST C-terminal" evidence="2">
    <location>
        <begin position="87"/>
        <end position="205"/>
    </location>
</feature>
<dbReference type="Pfam" id="PF00043">
    <property type="entry name" value="GST_C"/>
    <property type="match status" value="1"/>
</dbReference>
<organism evidence="3 4">
    <name type="scientific">Erwinia aeris</name>
    <dbReference type="NCBI Taxonomy" id="3239803"/>
    <lineage>
        <taxon>Bacteria</taxon>
        <taxon>Pseudomonadati</taxon>
        <taxon>Pseudomonadota</taxon>
        <taxon>Gammaproteobacteria</taxon>
        <taxon>Enterobacterales</taxon>
        <taxon>Erwiniaceae</taxon>
        <taxon>Erwinia</taxon>
    </lineage>
</organism>
<dbReference type="PANTHER" id="PTHR44051:SF2">
    <property type="entry name" value="HYPOTHETICAL GLUTATHIONE S-TRANSFERASE LIKE PROTEIN"/>
    <property type="match status" value="1"/>
</dbReference>
<dbReference type="CDD" id="cd03206">
    <property type="entry name" value="GST_C_7"/>
    <property type="match status" value="1"/>
</dbReference>
<evidence type="ECO:0000259" key="2">
    <source>
        <dbReference type="PROSITE" id="PS50405"/>
    </source>
</evidence>
<dbReference type="Gene3D" id="3.40.30.10">
    <property type="entry name" value="Glutaredoxin"/>
    <property type="match status" value="1"/>
</dbReference>
<dbReference type="InterPro" id="IPR004045">
    <property type="entry name" value="Glutathione_S-Trfase_N"/>
</dbReference>
<dbReference type="SUPFAM" id="SSF52833">
    <property type="entry name" value="Thioredoxin-like"/>
    <property type="match status" value="1"/>
</dbReference>
<dbReference type="SFLD" id="SFLDS00019">
    <property type="entry name" value="Glutathione_Transferase_(cytos"/>
    <property type="match status" value="1"/>
</dbReference>
<dbReference type="InterPro" id="IPR036249">
    <property type="entry name" value="Thioredoxin-like_sf"/>
</dbReference>
<dbReference type="InterPro" id="IPR040079">
    <property type="entry name" value="Glutathione_S-Trfase"/>
</dbReference>
<dbReference type="Proteomes" id="UP001565243">
    <property type="component" value="Unassembled WGS sequence"/>
</dbReference>
<evidence type="ECO:0000259" key="1">
    <source>
        <dbReference type="PROSITE" id="PS50404"/>
    </source>
</evidence>
<proteinExistence type="predicted"/>
<dbReference type="Gene3D" id="1.20.1050.10">
    <property type="match status" value="1"/>
</dbReference>
<dbReference type="Pfam" id="PF13417">
    <property type="entry name" value="GST_N_3"/>
    <property type="match status" value="1"/>
</dbReference>
<protein>
    <submittedName>
        <fullName evidence="3">Glutathione S-transferase family protein</fullName>
    </submittedName>
</protein>
<name>A0ABV4E9W1_9GAMM</name>
<dbReference type="SUPFAM" id="SSF47616">
    <property type="entry name" value="GST C-terminal domain-like"/>
    <property type="match status" value="1"/>
</dbReference>
<dbReference type="PROSITE" id="PS50404">
    <property type="entry name" value="GST_NTER"/>
    <property type="match status" value="1"/>
</dbReference>
<comment type="caution">
    <text evidence="3">The sequence shown here is derived from an EMBL/GenBank/DDBJ whole genome shotgun (WGS) entry which is preliminary data.</text>
</comment>
<evidence type="ECO:0000313" key="3">
    <source>
        <dbReference type="EMBL" id="MEY8771709.1"/>
    </source>
</evidence>
<dbReference type="PANTHER" id="PTHR44051">
    <property type="entry name" value="GLUTATHIONE S-TRANSFERASE-RELATED"/>
    <property type="match status" value="1"/>
</dbReference>
<gene>
    <name evidence="3" type="ORF">AB6T85_15020</name>
</gene>
<feature type="domain" description="GST N-terminal" evidence="1">
    <location>
        <begin position="2"/>
        <end position="81"/>
    </location>
</feature>
<keyword evidence="4" id="KW-1185">Reference proteome</keyword>
<accession>A0ABV4E9W1</accession>
<sequence>MTTLTLYGTELSGHVHRVRLLLAMLNLPTTLKEAGADVRKSAAFLALNPLGQVPVLVDGEHVITDSNAILIWLVKRYAPDSQWLPQDLHQQAQVQQWLGKAAGEIRYGVASARLIKQFGTPENYDSAVATARKFLPQMEAHLGGKSWLVGDSATLADLACYAYVACAPEGGISLRDYPAIRQWLQNVEALPGFIALPPLPHPQEA</sequence>
<dbReference type="InterPro" id="IPR010987">
    <property type="entry name" value="Glutathione-S-Trfase_C-like"/>
</dbReference>
<dbReference type="InterPro" id="IPR004046">
    <property type="entry name" value="GST_C"/>
</dbReference>
<dbReference type="InterPro" id="IPR036282">
    <property type="entry name" value="Glutathione-S-Trfase_C_sf"/>
</dbReference>